<reference evidence="1" key="1">
    <citation type="submission" date="2019-08" db="EMBL/GenBank/DDBJ databases">
        <authorList>
            <person name="Kucharzyk K."/>
            <person name="Murdoch R.W."/>
            <person name="Higgins S."/>
            <person name="Loffler F."/>
        </authorList>
    </citation>
    <scope>NUCLEOTIDE SEQUENCE</scope>
</reference>
<proteinExistence type="predicted"/>
<name>A0A645IS91_9ZZZZ</name>
<evidence type="ECO:0000313" key="1">
    <source>
        <dbReference type="EMBL" id="MPN53800.1"/>
    </source>
</evidence>
<accession>A0A645IS91</accession>
<gene>
    <name evidence="1" type="ORF">SDC9_201466</name>
</gene>
<protein>
    <submittedName>
        <fullName evidence="1">Uncharacterized protein</fullName>
    </submittedName>
</protein>
<sequence length="45" mass="5599">MLFGIKSKSWEDDSRFHYLINEHWIRPKETERPANYKQVEGGRYW</sequence>
<dbReference type="AlphaFoldDB" id="A0A645IS91"/>
<comment type="caution">
    <text evidence="1">The sequence shown here is derived from an EMBL/GenBank/DDBJ whole genome shotgun (WGS) entry which is preliminary data.</text>
</comment>
<dbReference type="EMBL" id="VSSQ01121327">
    <property type="protein sequence ID" value="MPN53800.1"/>
    <property type="molecule type" value="Genomic_DNA"/>
</dbReference>
<organism evidence="1">
    <name type="scientific">bioreactor metagenome</name>
    <dbReference type="NCBI Taxonomy" id="1076179"/>
    <lineage>
        <taxon>unclassified sequences</taxon>
        <taxon>metagenomes</taxon>
        <taxon>ecological metagenomes</taxon>
    </lineage>
</organism>